<protein>
    <submittedName>
        <fullName evidence="2">Zinc ribbon domain-containing protein</fullName>
    </submittedName>
</protein>
<feature type="transmembrane region" description="Helical" evidence="1">
    <location>
        <begin position="9"/>
        <end position="30"/>
    </location>
</feature>
<dbReference type="Proteomes" id="UP000263596">
    <property type="component" value="Unassembled WGS sequence"/>
</dbReference>
<keyword evidence="1" id="KW-1133">Transmembrane helix</keyword>
<reference evidence="2 3" key="1">
    <citation type="journal article" date="2018" name="Nat. Biotechnol.">
        <title>A standardized bacterial taxonomy based on genome phylogeny substantially revises the tree of life.</title>
        <authorList>
            <person name="Parks D.H."/>
            <person name="Chuvochina M."/>
            <person name="Waite D.W."/>
            <person name="Rinke C."/>
            <person name="Skarshewski A."/>
            <person name="Chaumeil P.A."/>
            <person name="Hugenholtz P."/>
        </authorList>
    </citation>
    <scope>NUCLEOTIDE SEQUENCE [LARGE SCALE GENOMIC DNA]</scope>
    <source>
        <strain evidence="2">UBA9669</strain>
    </source>
</reference>
<sequence length="226" mass="25066">MTLDRQQTIGVMGALLLFIGVFMPLAKIPIMGTINMLASANGYVIIGLSIVSIIVVFMRQFRTLALTGGISLAILLFMLYRFVSLFHNTKKEMASTLKDNPFAGLAHTIVDSVQLQSGWAILVVASLILIFAAFYTEDEILTEQKINFEPLRDLVPDEEKQNIKPTPVISRENTQNKTVIAQDAFSYYAESNSGENESALKECPFCSEKIKITAIKCRFCGSVLEE</sequence>
<proteinExistence type="predicted"/>
<name>A0A3D2SQP9_9GAMM</name>
<keyword evidence="1" id="KW-0472">Membrane</keyword>
<dbReference type="AlphaFoldDB" id="A0A3D2SQP9"/>
<keyword evidence="1" id="KW-0812">Transmembrane</keyword>
<evidence type="ECO:0000313" key="2">
    <source>
        <dbReference type="EMBL" id="HCK31799.1"/>
    </source>
</evidence>
<evidence type="ECO:0000256" key="1">
    <source>
        <dbReference type="SAM" id="Phobius"/>
    </source>
</evidence>
<feature type="transmembrane region" description="Helical" evidence="1">
    <location>
        <begin position="64"/>
        <end position="83"/>
    </location>
</feature>
<feature type="transmembrane region" description="Helical" evidence="1">
    <location>
        <begin position="117"/>
        <end position="135"/>
    </location>
</feature>
<feature type="transmembrane region" description="Helical" evidence="1">
    <location>
        <begin position="36"/>
        <end position="57"/>
    </location>
</feature>
<evidence type="ECO:0000313" key="3">
    <source>
        <dbReference type="Proteomes" id="UP000263596"/>
    </source>
</evidence>
<organism evidence="2 3">
    <name type="scientific">Acinetobacter ursingii</name>
    <dbReference type="NCBI Taxonomy" id="108980"/>
    <lineage>
        <taxon>Bacteria</taxon>
        <taxon>Pseudomonadati</taxon>
        <taxon>Pseudomonadota</taxon>
        <taxon>Gammaproteobacteria</taxon>
        <taxon>Moraxellales</taxon>
        <taxon>Moraxellaceae</taxon>
        <taxon>Acinetobacter</taxon>
    </lineage>
</organism>
<dbReference type="EMBL" id="DPVE01000326">
    <property type="protein sequence ID" value="HCK31799.1"/>
    <property type="molecule type" value="Genomic_DNA"/>
</dbReference>
<comment type="caution">
    <text evidence="2">The sequence shown here is derived from an EMBL/GenBank/DDBJ whole genome shotgun (WGS) entry which is preliminary data.</text>
</comment>
<accession>A0A3D2SQP9</accession>
<gene>
    <name evidence="2" type="ORF">DHW29_17650</name>
</gene>